<evidence type="ECO:0000313" key="12">
    <source>
        <dbReference type="Proteomes" id="UP000766595"/>
    </source>
</evidence>
<dbReference type="Pfam" id="PF02530">
    <property type="entry name" value="Porin_2"/>
    <property type="match status" value="1"/>
</dbReference>
<dbReference type="Proteomes" id="UP000766595">
    <property type="component" value="Unassembled WGS sequence"/>
</dbReference>
<comment type="function">
    <text evidence="10">Forms passive diffusion pores that allow small molecular weight hydrophilic materials across the outer membrane.</text>
</comment>
<evidence type="ECO:0000256" key="6">
    <source>
        <dbReference type="ARBA" id="ARBA00023065"/>
    </source>
</evidence>
<dbReference type="GO" id="GO:0009279">
    <property type="term" value="C:cell outer membrane"/>
    <property type="evidence" value="ECO:0007669"/>
    <property type="project" value="UniProtKB-SubCell"/>
</dbReference>
<gene>
    <name evidence="11" type="ORF">KL771_19850</name>
</gene>
<sequence>MMKSMMAGFGIVMATSFAAQAADLGRPAPAAVDYVKVCDAYGEGFFYIPGSQTCLKIGGYVRAEYRAWKTDDLFGSVYGLSNGVKGPANNTFTTRVRAQLTLDSRTNTEFGLLRSFTEAWYTVDSGSSSPSVDLWKAYIQLGGLTAGRAQSFFDFYTGDHYASVFETAHSDSQVNLLAYTFSFGNGVTASVSLEDSTTGNAARRMNGFGIYGGNKYPDLVGNVNITQAWGSAQLMGALHHDQPSYNNKSEWGYAVGGGVTVKLPMLGAGDSATLQAAYSKGAVSYATPDPLFGYDFLPKSISLVSPSMNQTVAWSVAAGMTHNWTSKWSSSATVSYLDHDGASSNFLGLGKFQLDYTQIDAGANLVYTPVEGLTIGAEVEYKTAKFSNGNIFLIPNKETDAVVGLLRVQRNF</sequence>
<comment type="caution">
    <text evidence="11">The sequence shown here is derived from an EMBL/GenBank/DDBJ whole genome shotgun (WGS) entry which is preliminary data.</text>
</comment>
<keyword evidence="3 10" id="KW-1134">Transmembrane beta strand</keyword>
<reference evidence="11 12" key="1">
    <citation type="submission" date="2021-06" db="EMBL/GenBank/DDBJ databases">
        <authorList>
            <person name="Grouzdev D.S."/>
            <person name="Koziaeva V."/>
        </authorList>
    </citation>
    <scope>NUCLEOTIDE SEQUENCE [LARGE SCALE GENOMIC DNA]</scope>
    <source>
        <strain evidence="11 12">22</strain>
    </source>
</reference>
<comment type="similarity">
    <text evidence="1 10">Belongs to the alphaproteobacteria porin family.</text>
</comment>
<keyword evidence="4 10" id="KW-0812">Transmembrane</keyword>
<dbReference type="GO" id="GO:0006811">
    <property type="term" value="P:monoatomic ion transport"/>
    <property type="evidence" value="ECO:0007669"/>
    <property type="project" value="UniProtKB-KW"/>
</dbReference>
<evidence type="ECO:0000256" key="1">
    <source>
        <dbReference type="ARBA" id="ARBA00009521"/>
    </source>
</evidence>
<comment type="subcellular location">
    <subcellularLocation>
        <location evidence="10">Cell outer membrane</location>
        <topology evidence="10">Multi-pass membrane protein</topology>
    </subcellularLocation>
</comment>
<evidence type="ECO:0000256" key="8">
    <source>
        <dbReference type="ARBA" id="ARBA00023136"/>
    </source>
</evidence>
<feature type="chain" id="PRO_5038163903" description="Porin" evidence="10">
    <location>
        <begin position="22"/>
        <end position="412"/>
    </location>
</feature>
<dbReference type="RefSeq" id="WP_261970265.1">
    <property type="nucleotide sequence ID" value="NZ_JAHHZF010000010.1"/>
</dbReference>
<keyword evidence="8 10" id="KW-0472">Membrane</keyword>
<dbReference type="AlphaFoldDB" id="A0A947D909"/>
<dbReference type="GO" id="GO:0046930">
    <property type="term" value="C:pore complex"/>
    <property type="evidence" value="ECO:0007669"/>
    <property type="project" value="UniProtKB-KW"/>
</dbReference>
<evidence type="ECO:0000256" key="4">
    <source>
        <dbReference type="ARBA" id="ARBA00022692"/>
    </source>
</evidence>
<organism evidence="11 12">
    <name type="scientific">Prosthecodimorpha staleyi</name>
    <dbReference type="NCBI Taxonomy" id="2840188"/>
    <lineage>
        <taxon>Bacteria</taxon>
        <taxon>Pseudomonadati</taxon>
        <taxon>Pseudomonadota</taxon>
        <taxon>Alphaproteobacteria</taxon>
        <taxon>Hyphomicrobiales</taxon>
        <taxon>Ancalomicrobiaceae</taxon>
        <taxon>Prosthecodimorpha</taxon>
    </lineage>
</organism>
<evidence type="ECO:0000256" key="2">
    <source>
        <dbReference type="ARBA" id="ARBA00022448"/>
    </source>
</evidence>
<dbReference type="InterPro" id="IPR003684">
    <property type="entry name" value="Porin_alphabac"/>
</dbReference>
<dbReference type="SUPFAM" id="SSF56935">
    <property type="entry name" value="Porins"/>
    <property type="match status" value="1"/>
</dbReference>
<feature type="signal peptide" evidence="10">
    <location>
        <begin position="1"/>
        <end position="21"/>
    </location>
</feature>
<accession>A0A947D909</accession>
<keyword evidence="5 10" id="KW-0732">Signal</keyword>
<protein>
    <recommendedName>
        <fullName evidence="10">Porin</fullName>
    </recommendedName>
</protein>
<keyword evidence="9 10" id="KW-0998">Cell outer membrane</keyword>
<evidence type="ECO:0000256" key="5">
    <source>
        <dbReference type="ARBA" id="ARBA00022729"/>
    </source>
</evidence>
<evidence type="ECO:0000256" key="9">
    <source>
        <dbReference type="ARBA" id="ARBA00023237"/>
    </source>
</evidence>
<dbReference type="EMBL" id="JAHHZF010000010">
    <property type="protein sequence ID" value="MBT9291731.1"/>
    <property type="molecule type" value="Genomic_DNA"/>
</dbReference>
<evidence type="ECO:0000256" key="10">
    <source>
        <dbReference type="RuleBase" id="RU364005"/>
    </source>
</evidence>
<dbReference type="GO" id="GO:0015288">
    <property type="term" value="F:porin activity"/>
    <property type="evidence" value="ECO:0007669"/>
    <property type="project" value="UniProtKB-KW"/>
</dbReference>
<keyword evidence="12" id="KW-1185">Reference proteome</keyword>
<evidence type="ECO:0000256" key="3">
    <source>
        <dbReference type="ARBA" id="ARBA00022452"/>
    </source>
</evidence>
<name>A0A947D909_9HYPH</name>
<evidence type="ECO:0000256" key="7">
    <source>
        <dbReference type="ARBA" id="ARBA00023114"/>
    </source>
</evidence>
<keyword evidence="2 10" id="KW-0813">Transport</keyword>
<comment type="domain">
    <text evidence="10">Consists of 16-stranded beta-barrel sheets, with large surface-exposed loops, that form a transmembrane pore at the center of each barrel. The pore is partially ocluded by a peptide loop that folds into the pore lumen.</text>
</comment>
<proteinExistence type="inferred from homology"/>
<keyword evidence="7 10" id="KW-0626">Porin</keyword>
<keyword evidence="6 10" id="KW-0406">Ion transport</keyword>
<evidence type="ECO:0000313" key="11">
    <source>
        <dbReference type="EMBL" id="MBT9291731.1"/>
    </source>
</evidence>